<proteinExistence type="predicted"/>
<evidence type="ECO:0000313" key="2">
    <source>
        <dbReference type="Proteomes" id="UP000005239"/>
    </source>
</evidence>
<reference evidence="2" key="1">
    <citation type="journal article" date="2008" name="Nat. Genet.">
        <title>The Pristionchus pacificus genome provides a unique perspective on nematode lifestyle and parasitism.</title>
        <authorList>
            <person name="Dieterich C."/>
            <person name="Clifton S.W."/>
            <person name="Schuster L.N."/>
            <person name="Chinwalla A."/>
            <person name="Delehaunty K."/>
            <person name="Dinkelacker I."/>
            <person name="Fulton L."/>
            <person name="Fulton R."/>
            <person name="Godfrey J."/>
            <person name="Minx P."/>
            <person name="Mitreva M."/>
            <person name="Roeseler W."/>
            <person name="Tian H."/>
            <person name="Witte H."/>
            <person name="Yang S.P."/>
            <person name="Wilson R.K."/>
            <person name="Sommer R.J."/>
        </authorList>
    </citation>
    <scope>NUCLEOTIDE SEQUENCE [LARGE SCALE GENOMIC DNA]</scope>
    <source>
        <strain evidence="2">PS312</strain>
    </source>
</reference>
<organism evidence="1 2">
    <name type="scientific">Pristionchus pacificus</name>
    <name type="common">Parasitic nematode worm</name>
    <dbReference type="NCBI Taxonomy" id="54126"/>
    <lineage>
        <taxon>Eukaryota</taxon>
        <taxon>Metazoa</taxon>
        <taxon>Ecdysozoa</taxon>
        <taxon>Nematoda</taxon>
        <taxon>Chromadorea</taxon>
        <taxon>Rhabditida</taxon>
        <taxon>Rhabditina</taxon>
        <taxon>Diplogasteromorpha</taxon>
        <taxon>Diplogasteroidea</taxon>
        <taxon>Neodiplogasteridae</taxon>
        <taxon>Pristionchus</taxon>
    </lineage>
</organism>
<name>A0A2A6BJV4_PRIPA</name>
<dbReference type="EnsemblMetazoa" id="PPA19703.1">
    <property type="protein sequence ID" value="PPA19703.1"/>
    <property type="gene ID" value="WBGene00109257"/>
</dbReference>
<protein>
    <submittedName>
        <fullName evidence="1">Uncharacterized protein</fullName>
    </submittedName>
</protein>
<accession>A0A8R1UEG6</accession>
<dbReference type="Proteomes" id="UP000005239">
    <property type="component" value="Unassembled WGS sequence"/>
</dbReference>
<sequence>MRFFFIQVGLAAIALAASINRGSLPIGESEAPSLIGQAAGTSTNLANLFYDMLRIVVPIAPNISPSHPSSPIPSVGSKSSREPLPFPYWFGLNYTRTEEDPLCDAEEEYNKMVKWPTLCLSLEEEMIFMRVIIVVSLVSLAWAAPYEKTSLQPQFGSISSIMPSRPVSTSSMNHLDKDGWTVDSCIIGVLTRAEQRGTTCQCKTENMLEFGQLSSVKNDGVSCCLRACKGDEVPISSASLEANAYQCCHGIAQLLNDRNH</sequence>
<reference evidence="1" key="2">
    <citation type="submission" date="2022-06" db="UniProtKB">
        <authorList>
            <consortium name="EnsemblMetazoa"/>
        </authorList>
    </citation>
    <scope>IDENTIFICATION</scope>
    <source>
        <strain evidence="1">PS312</strain>
    </source>
</reference>
<evidence type="ECO:0000313" key="1">
    <source>
        <dbReference type="EnsemblMetazoa" id="PPA19703.1"/>
    </source>
</evidence>
<keyword evidence="2" id="KW-1185">Reference proteome</keyword>
<gene>
    <name evidence="1" type="primary">WBGene00109257</name>
</gene>
<dbReference type="AlphaFoldDB" id="A0A2A6BJV4"/>
<accession>A0A2A6BJV4</accession>